<organism evidence="1 2">
    <name type="scientific">Pandoravirus japonicus</name>
    <dbReference type="NCBI Taxonomy" id="2823154"/>
    <lineage>
        <taxon>Viruses</taxon>
        <taxon>Pandoravirus</taxon>
    </lineage>
</organism>
<reference evidence="1" key="1">
    <citation type="submission" date="2021-04" db="EMBL/GenBank/DDBJ databases">
        <title>Draft Genome Sequence of Pandoravirus japonicus, Isolated from the Sabaishi River of Niigata, Japan.</title>
        <authorList>
            <person name="Hosokawa N."/>
            <person name="Takahashi H."/>
            <person name="Aoki K."/>
            <person name="Takemura M."/>
        </authorList>
    </citation>
    <scope>NUCLEOTIDE SEQUENCE</scope>
</reference>
<protein>
    <submittedName>
        <fullName evidence="1">Uncharacterized protein</fullName>
    </submittedName>
</protein>
<name>A0A811BQE1_9VIRU</name>
<dbReference type="EMBL" id="LC625835">
    <property type="protein sequence ID" value="BCU03297.1"/>
    <property type="molecule type" value="Genomic_DNA"/>
</dbReference>
<proteinExistence type="predicted"/>
<accession>A0A811BQE1</accession>
<sequence>MWRKLPFCFGISCCIVGGAVAGSVVPWIHGVVASSSCEAGGARDPKKRSKQASYWSSGIHRPRMRSVSLSSMAAVASASHLRSGNTSARPACFRGKK</sequence>
<evidence type="ECO:0000313" key="1">
    <source>
        <dbReference type="EMBL" id="BCU03297.1"/>
    </source>
</evidence>
<evidence type="ECO:0000313" key="2">
    <source>
        <dbReference type="Proteomes" id="UP001253637"/>
    </source>
</evidence>
<dbReference type="Proteomes" id="UP001253637">
    <property type="component" value="Segment"/>
</dbReference>